<evidence type="ECO:0000313" key="7">
    <source>
        <dbReference type="EMBL" id="SVB19340.1"/>
    </source>
</evidence>
<dbReference type="SUPFAM" id="SSF88946">
    <property type="entry name" value="Sigma2 domain of RNA polymerase sigma factors"/>
    <property type="match status" value="1"/>
</dbReference>
<keyword evidence="3" id="KW-0731">Sigma factor</keyword>
<dbReference type="InterPro" id="IPR013249">
    <property type="entry name" value="RNA_pol_sigma70_r4_t2"/>
</dbReference>
<feature type="non-terminal residue" evidence="7">
    <location>
        <position position="1"/>
    </location>
</feature>
<keyword evidence="4" id="KW-0804">Transcription</keyword>
<evidence type="ECO:0000259" key="6">
    <source>
        <dbReference type="Pfam" id="PF08281"/>
    </source>
</evidence>
<comment type="similarity">
    <text evidence="1">Belongs to the sigma-70 factor family. ECF subfamily.</text>
</comment>
<accession>A0A382BZV5</accession>
<dbReference type="PANTHER" id="PTHR43133">
    <property type="entry name" value="RNA POLYMERASE ECF-TYPE SIGMA FACTO"/>
    <property type="match status" value="1"/>
</dbReference>
<feature type="domain" description="RNA polymerase sigma factor 70 region 4 type 2" evidence="6">
    <location>
        <begin position="104"/>
        <end position="154"/>
    </location>
</feature>
<proteinExistence type="inferred from homology"/>
<dbReference type="PANTHER" id="PTHR43133:SF64">
    <property type="entry name" value="ECF SIGMA FACTOR"/>
    <property type="match status" value="1"/>
</dbReference>
<dbReference type="InterPro" id="IPR013325">
    <property type="entry name" value="RNA_pol_sigma_r2"/>
</dbReference>
<evidence type="ECO:0008006" key="8">
    <source>
        <dbReference type="Google" id="ProtNLM"/>
    </source>
</evidence>
<evidence type="ECO:0000256" key="3">
    <source>
        <dbReference type="ARBA" id="ARBA00023082"/>
    </source>
</evidence>
<feature type="domain" description="RNA polymerase sigma-70 region 2" evidence="5">
    <location>
        <begin position="3"/>
        <end position="62"/>
    </location>
</feature>
<evidence type="ECO:0000256" key="4">
    <source>
        <dbReference type="ARBA" id="ARBA00023163"/>
    </source>
</evidence>
<keyword evidence="2" id="KW-0805">Transcription regulation</keyword>
<dbReference type="InterPro" id="IPR014284">
    <property type="entry name" value="RNA_pol_sigma-70_dom"/>
</dbReference>
<dbReference type="InterPro" id="IPR007627">
    <property type="entry name" value="RNA_pol_sigma70_r2"/>
</dbReference>
<organism evidence="7">
    <name type="scientific">marine metagenome</name>
    <dbReference type="NCBI Taxonomy" id="408172"/>
    <lineage>
        <taxon>unclassified sequences</taxon>
        <taxon>metagenomes</taxon>
        <taxon>ecological metagenomes</taxon>
    </lineage>
</organism>
<dbReference type="CDD" id="cd06171">
    <property type="entry name" value="Sigma70_r4"/>
    <property type="match status" value="1"/>
</dbReference>
<dbReference type="Pfam" id="PF04542">
    <property type="entry name" value="Sigma70_r2"/>
    <property type="match status" value="1"/>
</dbReference>
<dbReference type="InterPro" id="IPR036388">
    <property type="entry name" value="WH-like_DNA-bd_sf"/>
</dbReference>
<dbReference type="NCBIfam" id="NF006550">
    <property type="entry name" value="PRK09047.1"/>
    <property type="match status" value="1"/>
</dbReference>
<dbReference type="GO" id="GO:0003677">
    <property type="term" value="F:DNA binding"/>
    <property type="evidence" value="ECO:0007669"/>
    <property type="project" value="InterPro"/>
</dbReference>
<dbReference type="AlphaFoldDB" id="A0A382BZV5"/>
<reference evidence="7" key="1">
    <citation type="submission" date="2018-05" db="EMBL/GenBank/DDBJ databases">
        <authorList>
            <person name="Lanie J.A."/>
            <person name="Ng W.-L."/>
            <person name="Kazmierczak K.M."/>
            <person name="Andrzejewski T.M."/>
            <person name="Davidsen T.M."/>
            <person name="Wayne K.J."/>
            <person name="Tettelin H."/>
            <person name="Glass J.I."/>
            <person name="Rusch D."/>
            <person name="Podicherti R."/>
            <person name="Tsui H.-C.T."/>
            <person name="Winkler M.E."/>
        </authorList>
    </citation>
    <scope>NUCLEOTIDE SEQUENCE</scope>
</reference>
<evidence type="ECO:0000256" key="1">
    <source>
        <dbReference type="ARBA" id="ARBA00010641"/>
    </source>
</evidence>
<dbReference type="Gene3D" id="1.10.1740.10">
    <property type="match status" value="1"/>
</dbReference>
<dbReference type="SUPFAM" id="SSF88659">
    <property type="entry name" value="Sigma3 and sigma4 domains of RNA polymerase sigma factors"/>
    <property type="match status" value="1"/>
</dbReference>
<gene>
    <name evidence="7" type="ORF">METZ01_LOCUS172194</name>
</gene>
<dbReference type="Pfam" id="PF08281">
    <property type="entry name" value="Sigma70_r4_2"/>
    <property type="match status" value="1"/>
</dbReference>
<evidence type="ECO:0000259" key="5">
    <source>
        <dbReference type="Pfam" id="PF04542"/>
    </source>
</evidence>
<evidence type="ECO:0000256" key="2">
    <source>
        <dbReference type="ARBA" id="ARBA00023015"/>
    </source>
</evidence>
<dbReference type="InterPro" id="IPR039425">
    <property type="entry name" value="RNA_pol_sigma-70-like"/>
</dbReference>
<dbReference type="GO" id="GO:0016987">
    <property type="term" value="F:sigma factor activity"/>
    <property type="evidence" value="ECO:0007669"/>
    <property type="project" value="UniProtKB-KW"/>
</dbReference>
<dbReference type="EMBL" id="UINC01032151">
    <property type="protein sequence ID" value="SVB19340.1"/>
    <property type="molecule type" value="Genomic_DNA"/>
</dbReference>
<protein>
    <recommendedName>
        <fullName evidence="8">RNA polymerase sigma factor 70 region 4 type 2 domain-containing protein</fullName>
    </recommendedName>
</protein>
<dbReference type="InterPro" id="IPR013324">
    <property type="entry name" value="RNA_pol_sigma_r3/r4-like"/>
</dbReference>
<name>A0A382BZV5_9ZZZZ</name>
<dbReference type="GO" id="GO:0006352">
    <property type="term" value="P:DNA-templated transcription initiation"/>
    <property type="evidence" value="ECO:0007669"/>
    <property type="project" value="InterPro"/>
</dbReference>
<sequence>VERRAFRMAELATRSSDDALDILQDAMIALVQKYSDKPPEEWKPLFFQILKNRIRDWHRRAKVRNIWQSFWNMEQEDSPDPITQHADPAGRDPGDELVLSESIESVHAALRTLPWRQKQTFLLRTWEEMSVSETARSMGISEGSVKTHFSRATQTLRKLLKDQRDE</sequence>
<dbReference type="NCBIfam" id="TIGR02937">
    <property type="entry name" value="sigma70-ECF"/>
    <property type="match status" value="1"/>
</dbReference>
<dbReference type="Gene3D" id="1.10.10.10">
    <property type="entry name" value="Winged helix-like DNA-binding domain superfamily/Winged helix DNA-binding domain"/>
    <property type="match status" value="1"/>
</dbReference>